<dbReference type="OrthoDB" id="2537258at2759"/>
<feature type="compositionally biased region" description="Pro residues" evidence="1">
    <location>
        <begin position="1"/>
        <end position="12"/>
    </location>
</feature>
<dbReference type="AlphaFoldDB" id="A0A5N5Q903"/>
<gene>
    <name evidence="2" type="ORF">CTheo_8657</name>
</gene>
<name>A0A5N5Q903_9AGAM</name>
<feature type="region of interest" description="Disordered" evidence="1">
    <location>
        <begin position="1"/>
        <end position="40"/>
    </location>
</feature>
<keyword evidence="3" id="KW-1185">Reference proteome</keyword>
<evidence type="ECO:0000256" key="1">
    <source>
        <dbReference type="SAM" id="MobiDB-lite"/>
    </source>
</evidence>
<comment type="caution">
    <text evidence="2">The sequence shown here is derived from an EMBL/GenBank/DDBJ whole genome shotgun (WGS) entry which is preliminary data.</text>
</comment>
<evidence type="ECO:0000313" key="2">
    <source>
        <dbReference type="EMBL" id="KAB5587901.1"/>
    </source>
</evidence>
<accession>A0A5N5Q903</accession>
<sequence length="195" mass="21177">MTPPYVSPPRSPTPNSARPGPSSSGPASADSLFTALSQPSPPTLREVLSAYASQEKGDREMLIALLKAKAAEDERIANLAKLHQQVTQMQITVLSAHIYHNLTQSAAAIGNHSDNNWEMRNASRVSRRDSGRGRSPVSPSPPHRRRLETPARARAHPYSRVCSPGAEDQHIWAGRRSWDSSVSDERGKRTGGTGV</sequence>
<organism evidence="2 3">
    <name type="scientific">Ceratobasidium theobromae</name>
    <dbReference type="NCBI Taxonomy" id="1582974"/>
    <lineage>
        <taxon>Eukaryota</taxon>
        <taxon>Fungi</taxon>
        <taxon>Dikarya</taxon>
        <taxon>Basidiomycota</taxon>
        <taxon>Agaricomycotina</taxon>
        <taxon>Agaricomycetes</taxon>
        <taxon>Cantharellales</taxon>
        <taxon>Ceratobasidiaceae</taxon>
        <taxon>Ceratobasidium</taxon>
    </lineage>
</organism>
<reference evidence="2 3" key="1">
    <citation type="journal article" date="2019" name="Fungal Biol. Biotechnol.">
        <title>Draft genome sequence of fastidious pathogen Ceratobasidium theobromae, which causes vascular-streak dieback in Theobroma cacao.</title>
        <authorList>
            <person name="Ali S.S."/>
            <person name="Asman A."/>
            <person name="Shao J."/>
            <person name="Firmansyah A.P."/>
            <person name="Susilo A.W."/>
            <person name="Rosmana A."/>
            <person name="McMahon P."/>
            <person name="Junaid M."/>
            <person name="Guest D."/>
            <person name="Kheng T.Y."/>
            <person name="Meinhardt L.W."/>
            <person name="Bailey B.A."/>
        </authorList>
    </citation>
    <scope>NUCLEOTIDE SEQUENCE [LARGE SCALE GENOMIC DNA]</scope>
    <source>
        <strain evidence="2 3">CT2</strain>
    </source>
</reference>
<dbReference type="Proteomes" id="UP000383932">
    <property type="component" value="Unassembled WGS sequence"/>
</dbReference>
<feature type="region of interest" description="Disordered" evidence="1">
    <location>
        <begin position="121"/>
        <end position="195"/>
    </location>
</feature>
<dbReference type="EMBL" id="SSOP01000693">
    <property type="protein sequence ID" value="KAB5587901.1"/>
    <property type="molecule type" value="Genomic_DNA"/>
</dbReference>
<proteinExistence type="predicted"/>
<feature type="compositionally biased region" description="Low complexity" evidence="1">
    <location>
        <begin position="13"/>
        <end position="31"/>
    </location>
</feature>
<evidence type="ECO:0000313" key="3">
    <source>
        <dbReference type="Proteomes" id="UP000383932"/>
    </source>
</evidence>
<protein>
    <submittedName>
        <fullName evidence="2">Uncharacterized protein</fullName>
    </submittedName>
</protein>